<dbReference type="AlphaFoldDB" id="A0A1I0GPG9"/>
<reference evidence="4" key="1">
    <citation type="submission" date="2016-10" db="EMBL/GenBank/DDBJ databases">
        <authorList>
            <person name="Varghese N."/>
            <person name="Submissions S."/>
        </authorList>
    </citation>
    <scope>NUCLEOTIDE SEQUENCE [LARGE SCALE GENOMIC DNA]</scope>
    <source>
        <strain evidence="4">NLAE-zl-G277</strain>
    </source>
</reference>
<feature type="region of interest" description="Disordered" evidence="1">
    <location>
        <begin position="140"/>
        <end position="162"/>
    </location>
</feature>
<keyword evidence="2" id="KW-0732">Signal</keyword>
<feature type="chain" id="PRO_5039319300" evidence="2">
    <location>
        <begin position="26"/>
        <end position="287"/>
    </location>
</feature>
<name>A0A1I0GPG9_9FIRM</name>
<dbReference type="EMBL" id="FOIM01000012">
    <property type="protein sequence ID" value="SET73187.1"/>
    <property type="molecule type" value="Genomic_DNA"/>
</dbReference>
<accession>A0A1I0GPG9</accession>
<dbReference type="RefSeq" id="WP_092364455.1">
    <property type="nucleotide sequence ID" value="NZ_DAINWJ010000118.1"/>
</dbReference>
<dbReference type="Proteomes" id="UP000198508">
    <property type="component" value="Unassembled WGS sequence"/>
</dbReference>
<protein>
    <submittedName>
        <fullName evidence="3">Uncharacterized protein</fullName>
    </submittedName>
</protein>
<dbReference type="PROSITE" id="PS51257">
    <property type="entry name" value="PROKAR_LIPOPROTEIN"/>
    <property type="match status" value="1"/>
</dbReference>
<feature type="compositionally biased region" description="Low complexity" evidence="1">
    <location>
        <begin position="150"/>
        <end position="162"/>
    </location>
</feature>
<organism evidence="3 4">
    <name type="scientific">Enterocloster lavalensis</name>
    <dbReference type="NCBI Taxonomy" id="460384"/>
    <lineage>
        <taxon>Bacteria</taxon>
        <taxon>Bacillati</taxon>
        <taxon>Bacillota</taxon>
        <taxon>Clostridia</taxon>
        <taxon>Lachnospirales</taxon>
        <taxon>Lachnospiraceae</taxon>
        <taxon>Enterocloster</taxon>
    </lineage>
</organism>
<evidence type="ECO:0000313" key="3">
    <source>
        <dbReference type="EMBL" id="SET73187.1"/>
    </source>
</evidence>
<feature type="signal peptide" evidence="2">
    <location>
        <begin position="1"/>
        <end position="25"/>
    </location>
</feature>
<proteinExistence type="predicted"/>
<evidence type="ECO:0000256" key="2">
    <source>
        <dbReference type="SAM" id="SignalP"/>
    </source>
</evidence>
<keyword evidence="4" id="KW-1185">Reference proteome</keyword>
<sequence>MKKALFLVPLLALLLSACSSSSSYFSTFTAEGSKSQYKQTGTVHIKDDENAVSLYVNAASPAAITLTGKLSNSSGDPSLICQYPDGTMYLIADSRTTSLDTKIPLQAGLNRIRFDGSDSVLDFELVYTGLNSPEILGYGQSQSEAETVPSDAPSISGSISGSPDAELHSSASNLFTKVSQPAALLEFQLEKETDITVFVAADLRNNSSGRFKAGVFDVTLKGDNYPDTEIIHHATADSSWGDFLWTDHNLAKLTLPKGSYQLILSEVSGKNYALRLDTAVYPTDTPQ</sequence>
<evidence type="ECO:0000313" key="4">
    <source>
        <dbReference type="Proteomes" id="UP000198508"/>
    </source>
</evidence>
<evidence type="ECO:0000256" key="1">
    <source>
        <dbReference type="SAM" id="MobiDB-lite"/>
    </source>
</evidence>
<gene>
    <name evidence="3" type="ORF">SAMN05216313_112144</name>
</gene>